<dbReference type="OrthoDB" id="1425096at2"/>
<dbReference type="Proteomes" id="UP000005532">
    <property type="component" value="Unassembled WGS sequence"/>
</dbReference>
<organism evidence="1 2">
    <name type="scientific">Actinobacillus minor NM305</name>
    <dbReference type="NCBI Taxonomy" id="637911"/>
    <lineage>
        <taxon>Bacteria</taxon>
        <taxon>Pseudomonadati</taxon>
        <taxon>Pseudomonadota</taxon>
        <taxon>Gammaproteobacteria</taxon>
        <taxon>Pasteurellales</taxon>
        <taxon>Pasteurellaceae</taxon>
        <taxon>Actinobacillus</taxon>
    </lineage>
</organism>
<comment type="caution">
    <text evidence="1">The sequence shown here is derived from an EMBL/GenBank/DDBJ whole genome shotgun (WGS) entry which is preliminary data.</text>
</comment>
<dbReference type="eggNOG" id="ENOG502Z83Q">
    <property type="taxonomic scope" value="Bacteria"/>
</dbReference>
<evidence type="ECO:0000313" key="2">
    <source>
        <dbReference type="Proteomes" id="UP000005532"/>
    </source>
</evidence>
<proteinExistence type="predicted"/>
<protein>
    <submittedName>
        <fullName evidence="1">Uncharacterized protein</fullName>
    </submittedName>
</protein>
<sequence>MNNLSNTEQLRTYFREQRDIQNFPDNFRLRIHRALSWLGKAEKLDISKELDMKFICLWIAFNAAYARELEDNTGKDRATFNEFLLRICAFDKEQVIYNLVWKKFSQSIRLLLDNKYVFQPFWDFHNDKISEKDYLMAEMKERERFLSALEQQKTERILDVMFSRLYTLRNQILHGGATFDSRVNREQLKDGCNILSLLIPAMLQIMMENHSEIDWGKPFYPVVNAL</sequence>
<dbReference type="RefSeq" id="WP_005823147.1">
    <property type="nucleotide sequence ID" value="NZ_ACQL01000068.1"/>
</dbReference>
<dbReference type="EMBL" id="ACQL01000068">
    <property type="protein sequence ID" value="EER47688.1"/>
    <property type="molecule type" value="Genomic_DNA"/>
</dbReference>
<evidence type="ECO:0000313" key="1">
    <source>
        <dbReference type="EMBL" id="EER47688.1"/>
    </source>
</evidence>
<dbReference type="AlphaFoldDB" id="C5S0H1"/>
<reference evidence="1 2" key="1">
    <citation type="journal article" date="2010" name="Vet. Microbiol.">
        <title>Production of haemolysins by strains of the Actinobacillus minor/porcitonsillarum complex.</title>
        <authorList>
            <person name="Arya G."/>
            <person name="Niven D.F."/>
        </authorList>
    </citation>
    <scope>NUCLEOTIDE SEQUENCE [LARGE SCALE GENOMIC DNA]</scope>
    <source>
        <strain evidence="1 2">NM305</strain>
    </source>
</reference>
<accession>C5S0H1</accession>
<gene>
    <name evidence="1" type="ORF">AM305_06981</name>
</gene>
<name>C5S0H1_9PAST</name>